<accession>A0AAN5I0K3</accession>
<organism evidence="7 8">
    <name type="scientific">Pristionchus mayeri</name>
    <dbReference type="NCBI Taxonomy" id="1317129"/>
    <lineage>
        <taxon>Eukaryota</taxon>
        <taxon>Metazoa</taxon>
        <taxon>Ecdysozoa</taxon>
        <taxon>Nematoda</taxon>
        <taxon>Chromadorea</taxon>
        <taxon>Rhabditida</taxon>
        <taxon>Rhabditina</taxon>
        <taxon>Diplogasteromorpha</taxon>
        <taxon>Diplogasteroidea</taxon>
        <taxon>Neodiplogasteridae</taxon>
        <taxon>Pristionchus</taxon>
    </lineage>
</organism>
<comment type="function">
    <text evidence="6">Forms chloride channels.</text>
</comment>
<evidence type="ECO:0000256" key="6">
    <source>
        <dbReference type="RuleBase" id="RU363126"/>
    </source>
</evidence>
<reference evidence="8" key="1">
    <citation type="submission" date="2022-10" db="EMBL/GenBank/DDBJ databases">
        <title>Genome assembly of Pristionchus species.</title>
        <authorList>
            <person name="Yoshida K."/>
            <person name="Sommer R.J."/>
        </authorList>
    </citation>
    <scope>NUCLEOTIDE SEQUENCE [LARGE SCALE GENOMIC DNA]</scope>
    <source>
        <strain evidence="8">RS5460</strain>
    </source>
</reference>
<dbReference type="Proteomes" id="UP001328107">
    <property type="component" value="Unassembled WGS sequence"/>
</dbReference>
<keyword evidence="6" id="KW-0406">Ion transport</keyword>
<dbReference type="EMBL" id="BTRK01000004">
    <property type="protein sequence ID" value="GMR47443.1"/>
    <property type="molecule type" value="Genomic_DNA"/>
</dbReference>
<gene>
    <name evidence="7" type="ORF">PMAYCL1PPCAC_17638</name>
</gene>
<evidence type="ECO:0000256" key="1">
    <source>
        <dbReference type="ARBA" id="ARBA00004370"/>
    </source>
</evidence>
<proteinExistence type="inferred from homology"/>
<evidence type="ECO:0000313" key="7">
    <source>
        <dbReference type="EMBL" id="GMR47443.1"/>
    </source>
</evidence>
<dbReference type="InterPro" id="IPR000615">
    <property type="entry name" value="Bestrophin"/>
</dbReference>
<evidence type="ECO:0000313" key="8">
    <source>
        <dbReference type="Proteomes" id="UP001328107"/>
    </source>
</evidence>
<dbReference type="InterPro" id="IPR021134">
    <property type="entry name" value="Bestrophin-like"/>
</dbReference>
<dbReference type="GO" id="GO:0034707">
    <property type="term" value="C:chloride channel complex"/>
    <property type="evidence" value="ECO:0007669"/>
    <property type="project" value="UniProtKB-KW"/>
</dbReference>
<sequence length="394" mass="45082">MTVTYNLSVSTASHLTAFYKVMFRWKGSVWKLVAAEMLVWYLAVVCTLALDACFIATSDYGEDYHQFIRWLSKCANSNFIETLPFLLGFTTGFCFDRWFSIFNCLDWPNNAAHMLNTFMKGRKLSAKRESKLRNTFARHLRLAYILIFRDISMVTRKRTPTMEGLVKAGMITQKELEMLHAGRISEDACKYWIPLQWIIVRIREMRAASKKDSLMSDYESVEFFQEIANLRGNLGDLLSFDWVPMPIAFMQIITAAVYITMFLTVFTVQSGVVDKEGKVDYLIASWTIITLSAQLLLYLGWMKSVHVIINPFGEDDDDFEMEWLLDHHTSVLNTLLGKRESGKQYAPAKGPEAQPNLVLTHTVGSLLRATDRGIKGSMADVNPREDPSEYMPTT</sequence>
<dbReference type="GO" id="GO:0005254">
    <property type="term" value="F:chloride channel activity"/>
    <property type="evidence" value="ECO:0007669"/>
    <property type="project" value="UniProtKB-KW"/>
</dbReference>
<dbReference type="AlphaFoldDB" id="A0AAN5I0K3"/>
<feature type="transmembrane region" description="Helical" evidence="6">
    <location>
        <begin position="281"/>
        <end position="301"/>
    </location>
</feature>
<keyword evidence="6" id="KW-0869">Chloride channel</keyword>
<keyword evidence="4 6" id="KW-0472">Membrane</keyword>
<feature type="transmembrane region" description="Helical" evidence="6">
    <location>
        <begin position="38"/>
        <end position="57"/>
    </location>
</feature>
<keyword evidence="6" id="KW-0407">Ion channel</keyword>
<feature type="non-terminal residue" evidence="7">
    <location>
        <position position="394"/>
    </location>
</feature>
<keyword evidence="6" id="KW-1003">Cell membrane</keyword>
<feature type="transmembrane region" description="Helical" evidence="6">
    <location>
        <begin position="247"/>
        <end position="269"/>
    </location>
</feature>
<keyword evidence="8" id="KW-1185">Reference proteome</keyword>
<keyword evidence="6" id="KW-0813">Transport</keyword>
<evidence type="ECO:0000256" key="5">
    <source>
        <dbReference type="ARBA" id="ARBA00034769"/>
    </source>
</evidence>
<dbReference type="PANTHER" id="PTHR10736:SF0">
    <property type="entry name" value="BESTROPHIN HOMOLOG"/>
    <property type="match status" value="1"/>
</dbReference>
<keyword evidence="3 6" id="KW-1133">Transmembrane helix</keyword>
<comment type="caution">
    <text evidence="7">The sequence shown here is derived from an EMBL/GenBank/DDBJ whole genome shotgun (WGS) entry which is preliminary data.</text>
</comment>
<comment type="similarity">
    <text evidence="5 6">Belongs to the anion channel-forming bestrophin (TC 1.A.46) family. Calcium-sensitive chloride channel subfamily.</text>
</comment>
<evidence type="ECO:0000256" key="2">
    <source>
        <dbReference type="ARBA" id="ARBA00022692"/>
    </source>
</evidence>
<evidence type="ECO:0000256" key="4">
    <source>
        <dbReference type="ARBA" id="ARBA00023136"/>
    </source>
</evidence>
<name>A0AAN5I0K3_9BILA</name>
<comment type="subcellular location">
    <subcellularLocation>
        <location evidence="6">Cell membrane</location>
        <topology evidence="6">Multi-pass membrane protein</topology>
    </subcellularLocation>
    <subcellularLocation>
        <location evidence="1">Membrane</location>
    </subcellularLocation>
</comment>
<keyword evidence="6" id="KW-0868">Chloride</keyword>
<evidence type="ECO:0000256" key="3">
    <source>
        <dbReference type="ARBA" id="ARBA00022989"/>
    </source>
</evidence>
<dbReference type="Pfam" id="PF01062">
    <property type="entry name" value="Bestrophin"/>
    <property type="match status" value="1"/>
</dbReference>
<protein>
    <recommendedName>
        <fullName evidence="6">Bestrophin homolog</fullName>
    </recommendedName>
</protein>
<dbReference type="GO" id="GO:0005886">
    <property type="term" value="C:plasma membrane"/>
    <property type="evidence" value="ECO:0007669"/>
    <property type="project" value="UniProtKB-SubCell"/>
</dbReference>
<dbReference type="PANTHER" id="PTHR10736">
    <property type="entry name" value="BESTROPHIN"/>
    <property type="match status" value="1"/>
</dbReference>
<keyword evidence="2 6" id="KW-0812">Transmembrane</keyword>